<dbReference type="OrthoDB" id="9810734at2"/>
<evidence type="ECO:0000256" key="2">
    <source>
        <dbReference type="ARBA" id="ARBA00023002"/>
    </source>
</evidence>
<dbReference type="RefSeq" id="WP_038691217.1">
    <property type="nucleotide sequence ID" value="NZ_CP006986.1"/>
</dbReference>
<evidence type="ECO:0000256" key="3">
    <source>
        <dbReference type="RuleBase" id="RU000363"/>
    </source>
</evidence>
<protein>
    <submittedName>
        <fullName evidence="4">Short-chain dehydrogenase/reductase SDR family protein</fullName>
    </submittedName>
</protein>
<evidence type="ECO:0000313" key="5">
    <source>
        <dbReference type="Proteomes" id="UP000027180"/>
    </source>
</evidence>
<name>A0A060I574_RHIET</name>
<dbReference type="PIRSF" id="PIRSF000126">
    <property type="entry name" value="11-beta-HSD1"/>
    <property type="match status" value="1"/>
</dbReference>
<dbReference type="SUPFAM" id="SSF51735">
    <property type="entry name" value="NAD(P)-binding Rossmann-fold domains"/>
    <property type="match status" value="1"/>
</dbReference>
<dbReference type="Pfam" id="PF00106">
    <property type="entry name" value="adh_short"/>
    <property type="match status" value="1"/>
</dbReference>
<reference evidence="4 5" key="1">
    <citation type="submission" date="2013-12" db="EMBL/GenBank/DDBJ databases">
        <title>Complete genome sequence of Rhizobium etli bv. mimosae IE4771.</title>
        <authorList>
            <person name="Bustos P."/>
            <person name="Santamaria R.I."/>
            <person name="Lozano L."/>
            <person name="Ormeno-Orrillo E."/>
            <person name="Rogel M.A."/>
            <person name="Romero D."/>
            <person name="Cevallos M.A."/>
            <person name="Martinez-Romero E."/>
            <person name="Gonzalez V."/>
        </authorList>
    </citation>
    <scope>NUCLEOTIDE SEQUENCE [LARGE SCALE GENOMIC DNA]</scope>
    <source>
        <strain evidence="4 5">IE4771</strain>
    </source>
</reference>
<gene>
    <name evidence="4" type="ORF">IE4771_CH03848</name>
</gene>
<dbReference type="EMBL" id="CP006986">
    <property type="protein sequence ID" value="AIC28914.1"/>
    <property type="molecule type" value="Genomic_DNA"/>
</dbReference>
<proteinExistence type="inferred from homology"/>
<dbReference type="PRINTS" id="PR00080">
    <property type="entry name" value="SDRFAMILY"/>
</dbReference>
<comment type="similarity">
    <text evidence="1 3">Belongs to the short-chain dehydrogenases/reductases (SDR) family.</text>
</comment>
<evidence type="ECO:0000256" key="1">
    <source>
        <dbReference type="ARBA" id="ARBA00006484"/>
    </source>
</evidence>
<dbReference type="Gene3D" id="3.40.50.720">
    <property type="entry name" value="NAD(P)-binding Rossmann-like Domain"/>
    <property type="match status" value="1"/>
</dbReference>
<dbReference type="GO" id="GO:0016491">
    <property type="term" value="F:oxidoreductase activity"/>
    <property type="evidence" value="ECO:0007669"/>
    <property type="project" value="UniProtKB-KW"/>
</dbReference>
<dbReference type="KEGG" id="rei:IE4771_CH03848"/>
<dbReference type="InterPro" id="IPR002347">
    <property type="entry name" value="SDR_fam"/>
</dbReference>
<dbReference type="PANTHER" id="PTHR43086">
    <property type="entry name" value="VERY-LONG-CHAIN 3-OXOOACYL-COA REDUCTASE"/>
    <property type="match status" value="1"/>
</dbReference>
<dbReference type="PANTHER" id="PTHR43086:SF3">
    <property type="entry name" value="NADP-DEPENDENT 3-HYDROXY ACID DEHYDROGENASE YDFG"/>
    <property type="match status" value="1"/>
</dbReference>
<keyword evidence="2" id="KW-0560">Oxidoreductase</keyword>
<dbReference type="InterPro" id="IPR036291">
    <property type="entry name" value="NAD(P)-bd_dom_sf"/>
</dbReference>
<organism evidence="4 5">
    <name type="scientific">Rhizobium etli bv. mimosae str. IE4771</name>
    <dbReference type="NCBI Taxonomy" id="1432050"/>
    <lineage>
        <taxon>Bacteria</taxon>
        <taxon>Pseudomonadati</taxon>
        <taxon>Pseudomonadota</taxon>
        <taxon>Alphaproteobacteria</taxon>
        <taxon>Hyphomicrobiales</taxon>
        <taxon>Rhizobiaceae</taxon>
        <taxon>Rhizobium/Agrobacterium group</taxon>
        <taxon>Rhizobium</taxon>
    </lineage>
</organism>
<dbReference type="HOGENOM" id="CLU_010194_2_1_5"/>
<accession>A0A060I574</accession>
<sequence length="270" mass="28613">MTQERNIPEHRGTALITGASSGIGAIYAHRLAKQGYDLIIVARNGERLKALASRLTDETGRTVETVTADLGNRADLARVEGVLRQDRSITLLVNNAGFGGTAPLLSADVDKMQEMIELNVTALTRLTYAAVPGFVARGGGTIINIASIVAIAPELLNGVYGGTKAFVHAFSQSLKHELAEKNIRIQAVLPGATATEFWGIAGTPVEHLPNEIVMSAEDMVDASLAGLEQGEFATIPSLEDAGLLAAYEQARQALMPNLSRAAPAKRYNIA</sequence>
<dbReference type="AlphaFoldDB" id="A0A060I574"/>
<dbReference type="Proteomes" id="UP000027180">
    <property type="component" value="Chromosome"/>
</dbReference>
<dbReference type="PRINTS" id="PR00081">
    <property type="entry name" value="GDHRDH"/>
</dbReference>
<evidence type="ECO:0000313" key="4">
    <source>
        <dbReference type="EMBL" id="AIC28914.1"/>
    </source>
</evidence>